<reference evidence="2 3" key="1">
    <citation type="journal article" date="2020" name="Microbiol. Resour. Announc.">
        <title>Draft Genome Sequence of a Cladosporium Species Isolated from the Mesophotic Ascidian Didemnum maculosum.</title>
        <authorList>
            <person name="Gioti A."/>
            <person name="Siaperas R."/>
            <person name="Nikolaivits E."/>
            <person name="Le Goff G."/>
            <person name="Ouazzani J."/>
            <person name="Kotoulas G."/>
            <person name="Topakas E."/>
        </authorList>
    </citation>
    <scope>NUCLEOTIDE SEQUENCE [LARGE SCALE GENOMIC DNA]</scope>
    <source>
        <strain evidence="2 3">TM138-S3</strain>
    </source>
</reference>
<dbReference type="PANTHER" id="PTHR22761:SF18">
    <property type="entry name" value="SORTING PROTEIN SNF7 FAMILY PROTEIN, PUTATIVE (AFU_ORTHOLOGUE AFUA_2G16692)-RELATED"/>
    <property type="match status" value="1"/>
</dbReference>
<comment type="caution">
    <text evidence="2">The sequence shown here is derived from an EMBL/GenBank/DDBJ whole genome shotgun (WGS) entry which is preliminary data.</text>
</comment>
<dbReference type="AlphaFoldDB" id="A0AB34KX83"/>
<evidence type="ECO:0000313" key="2">
    <source>
        <dbReference type="EMBL" id="KAL1588170.1"/>
    </source>
</evidence>
<dbReference type="EMBL" id="JAAQHG020000008">
    <property type="protein sequence ID" value="KAL1588170.1"/>
    <property type="molecule type" value="Genomic_DNA"/>
</dbReference>
<evidence type="ECO:0000256" key="1">
    <source>
        <dbReference type="SAM" id="MobiDB-lite"/>
    </source>
</evidence>
<dbReference type="RefSeq" id="XP_069231275.1">
    <property type="nucleotide sequence ID" value="XM_069371814.1"/>
</dbReference>
<dbReference type="PANTHER" id="PTHR22761">
    <property type="entry name" value="CHARGED MULTIVESICULAR BODY PROTEIN"/>
    <property type="match status" value="1"/>
</dbReference>
<name>A0AB34KX83_9PEZI</name>
<dbReference type="GO" id="GO:0009898">
    <property type="term" value="C:cytoplasmic side of plasma membrane"/>
    <property type="evidence" value="ECO:0007669"/>
    <property type="project" value="TreeGrafter"/>
</dbReference>
<feature type="compositionally biased region" description="Basic and acidic residues" evidence="1">
    <location>
        <begin position="434"/>
        <end position="459"/>
    </location>
</feature>
<gene>
    <name evidence="2" type="ORF">WHR41_03208</name>
</gene>
<dbReference type="InterPro" id="IPR005024">
    <property type="entry name" value="Snf7_fam"/>
</dbReference>
<sequence length="459" mass="50056">MPDLLDFLRSHEEAFRSRTRLASLYSDFRSQRHTNPDGYQANASVWLRALSAASNAGVVPAQNGAQSDRFVMRTGEELSRALQTQEFGRPLALGAVVQDAVDRKELVPLAEFLNAQKSIYAKSWIPTPWQAVRWGLKQLGVVGGESAEDRLVAGSFVVMANVEAAAKAVLDEASRTATSNTSRIFSRDLFASTFAPALGTETLSPNDLSVLLTHLSRDRAAIAYSPETSTLKFTSPASPTPTPITPEDANIASIRTLISTLTPQVTHLTTRLADLDAAAKAAVAAKNLPAARNALRAKKLADAKLQQRAATLAQLEDVYGRIEQAADQVELVRVMEASARTLRSLNAQTGGVERVQDVMEGLREEMADVEEVGRVVGEVGTEGVDEGEVEDELEGMERAERERVDEEERKKREVGEEREAEETRRRLAVLGEVEQGKEDAAPNAAEEARVREMEAERPA</sequence>
<organism evidence="2 3">
    <name type="scientific">Cladosporium halotolerans</name>
    <dbReference type="NCBI Taxonomy" id="1052096"/>
    <lineage>
        <taxon>Eukaryota</taxon>
        <taxon>Fungi</taxon>
        <taxon>Dikarya</taxon>
        <taxon>Ascomycota</taxon>
        <taxon>Pezizomycotina</taxon>
        <taxon>Dothideomycetes</taxon>
        <taxon>Dothideomycetidae</taxon>
        <taxon>Cladosporiales</taxon>
        <taxon>Cladosporiaceae</taxon>
        <taxon>Cladosporium</taxon>
    </lineage>
</organism>
<accession>A0AB34KX83</accession>
<dbReference type="GO" id="GO:0006900">
    <property type="term" value="P:vesicle budding from membrane"/>
    <property type="evidence" value="ECO:0007669"/>
    <property type="project" value="TreeGrafter"/>
</dbReference>
<dbReference type="GO" id="GO:0000815">
    <property type="term" value="C:ESCRT III complex"/>
    <property type="evidence" value="ECO:0007669"/>
    <property type="project" value="TreeGrafter"/>
</dbReference>
<dbReference type="Pfam" id="PF03357">
    <property type="entry name" value="Snf7"/>
    <property type="match status" value="1"/>
</dbReference>
<dbReference type="GO" id="GO:0032511">
    <property type="term" value="P:late endosome to vacuole transport via multivesicular body sorting pathway"/>
    <property type="evidence" value="ECO:0007669"/>
    <property type="project" value="TreeGrafter"/>
</dbReference>
<protein>
    <submittedName>
        <fullName evidence="2">Uncharacterized protein</fullName>
    </submittedName>
</protein>
<keyword evidence="3" id="KW-1185">Reference proteome</keyword>
<proteinExistence type="predicted"/>
<evidence type="ECO:0000313" key="3">
    <source>
        <dbReference type="Proteomes" id="UP000803884"/>
    </source>
</evidence>
<dbReference type="GO" id="GO:0005771">
    <property type="term" value="C:multivesicular body"/>
    <property type="evidence" value="ECO:0007669"/>
    <property type="project" value="TreeGrafter"/>
</dbReference>
<feature type="region of interest" description="Disordered" evidence="1">
    <location>
        <begin position="393"/>
        <end position="459"/>
    </location>
</feature>
<dbReference type="GeneID" id="96004652"/>
<dbReference type="Gene3D" id="6.10.140.1230">
    <property type="match status" value="1"/>
</dbReference>
<feature type="compositionally biased region" description="Basic and acidic residues" evidence="1">
    <location>
        <begin position="395"/>
        <end position="425"/>
    </location>
</feature>
<dbReference type="Proteomes" id="UP000803884">
    <property type="component" value="Unassembled WGS sequence"/>
</dbReference>